<dbReference type="EMBL" id="JABFTP020000042">
    <property type="protein sequence ID" value="KAL3271886.1"/>
    <property type="molecule type" value="Genomic_DNA"/>
</dbReference>
<evidence type="ECO:0000313" key="3">
    <source>
        <dbReference type="Proteomes" id="UP001516400"/>
    </source>
</evidence>
<organism evidence="1 3">
    <name type="scientific">Cryptolaemus montrouzieri</name>
    <dbReference type="NCBI Taxonomy" id="559131"/>
    <lineage>
        <taxon>Eukaryota</taxon>
        <taxon>Metazoa</taxon>
        <taxon>Ecdysozoa</taxon>
        <taxon>Arthropoda</taxon>
        <taxon>Hexapoda</taxon>
        <taxon>Insecta</taxon>
        <taxon>Pterygota</taxon>
        <taxon>Neoptera</taxon>
        <taxon>Endopterygota</taxon>
        <taxon>Coleoptera</taxon>
        <taxon>Polyphaga</taxon>
        <taxon>Cucujiformia</taxon>
        <taxon>Coccinelloidea</taxon>
        <taxon>Coccinellidae</taxon>
        <taxon>Scymninae</taxon>
        <taxon>Scymnini</taxon>
        <taxon>Cryptolaemus</taxon>
    </lineage>
</organism>
<reference evidence="1" key="2">
    <citation type="submission" date="2024-03" db="EMBL/GenBank/DDBJ databases">
        <title>Genomics of ladybird beetles.</title>
        <authorList>
            <person name="Li H.-S."/>
            <person name="Huang Y.-H."/>
        </authorList>
    </citation>
    <scope>NUCLEOTIDE SEQUENCE</scope>
    <source>
        <strain evidence="1">SYSU2018</strain>
        <tissue evidence="1">Whole body of male adult</tissue>
    </source>
</reference>
<evidence type="ECO:0000313" key="2">
    <source>
        <dbReference type="EMBL" id="KAL3271886.1"/>
    </source>
</evidence>
<proteinExistence type="predicted"/>
<name>A0ABD2MZU3_9CUCU</name>
<reference evidence="1 3" key="1">
    <citation type="journal article" date="2021" name="BMC Biol.">
        <title>Horizontally acquired antibacterial genes associated with adaptive radiation of ladybird beetles.</title>
        <authorList>
            <person name="Li H.S."/>
            <person name="Tang X.F."/>
            <person name="Huang Y.H."/>
            <person name="Xu Z.Y."/>
            <person name="Chen M.L."/>
            <person name="Du X.Y."/>
            <person name="Qiu B.Y."/>
            <person name="Chen P.T."/>
            <person name="Zhang W."/>
            <person name="Slipinski A."/>
            <person name="Escalona H.E."/>
            <person name="Waterhouse R.M."/>
            <person name="Zwick A."/>
            <person name="Pang H."/>
        </authorList>
    </citation>
    <scope>NUCLEOTIDE SEQUENCE [LARGE SCALE GENOMIC DNA]</scope>
    <source>
        <strain evidence="1">SYSU2018</strain>
    </source>
</reference>
<dbReference type="AlphaFoldDB" id="A0ABD2MZU3"/>
<comment type="caution">
    <text evidence="1">The sequence shown here is derived from an EMBL/GenBank/DDBJ whole genome shotgun (WGS) entry which is preliminary data.</text>
</comment>
<evidence type="ECO:0000313" key="1">
    <source>
        <dbReference type="EMBL" id="KAL3271885.1"/>
    </source>
</evidence>
<keyword evidence="3" id="KW-1185">Reference proteome</keyword>
<gene>
    <name evidence="1" type="ORF">HHI36_022355</name>
    <name evidence="2" type="ORF">HHI36_022356</name>
</gene>
<dbReference type="EMBL" id="JABFTP020000042">
    <property type="protein sequence ID" value="KAL3271885.1"/>
    <property type="molecule type" value="Genomic_DNA"/>
</dbReference>
<dbReference type="Proteomes" id="UP001516400">
    <property type="component" value="Unassembled WGS sequence"/>
</dbReference>
<accession>A0ABD2MZU3</accession>
<sequence>MALFKKIDKLPQKVRLTNRKKDELNELVRLKDGIKWIRVEEYGSYLYKESYDETVPFRKVDILQNKNRTSAPEIIDIERARVKYGTIFSDEKKRISRISIYL</sequence>
<protein>
    <submittedName>
        <fullName evidence="1">Uncharacterized protein</fullName>
    </submittedName>
</protein>